<keyword evidence="2" id="KW-1185">Reference proteome</keyword>
<accession>A0A1S6IMI6</accession>
<name>A0A1S6IMI6_9LACT</name>
<dbReference type="EMBL" id="CP019728">
    <property type="protein sequence ID" value="AQS52711.1"/>
    <property type="molecule type" value="Genomic_DNA"/>
</dbReference>
<evidence type="ECO:0000313" key="2">
    <source>
        <dbReference type="Proteomes" id="UP000188993"/>
    </source>
</evidence>
<dbReference type="RefSeq" id="WP_335617520.1">
    <property type="nucleotide sequence ID" value="NZ_BBYN01000024.1"/>
</dbReference>
<evidence type="ECO:0008006" key="3">
    <source>
        <dbReference type="Google" id="ProtNLM"/>
    </source>
</evidence>
<dbReference type="AlphaFoldDB" id="A0A1S6IMI6"/>
<evidence type="ECO:0000313" key="1">
    <source>
        <dbReference type="EMBL" id="AQS52711.1"/>
    </source>
</evidence>
<sequence length="44" mass="4825">MIPTKTLANGLEIPQVGLGLFLMTDVDESRVCYQTCRRSGLSPL</sequence>
<dbReference type="KEGG" id="jda:BW727_100318"/>
<dbReference type="Proteomes" id="UP000188993">
    <property type="component" value="Chromosome"/>
</dbReference>
<reference evidence="1 2" key="1">
    <citation type="journal article" date="2014" name="Int. J. Syst. Evol. Microbiol.">
        <title>Jeotgalibaca dankookensis gen. nov., sp. nov., a member of the family Carnobacteriaceae, isolated from seujeot (Korean traditional food).</title>
        <authorList>
            <person name="Lee D.G."/>
            <person name="Trujillo M.E."/>
            <person name="Kang H."/>
            <person name="Ahn T.Y."/>
        </authorList>
    </citation>
    <scope>NUCLEOTIDE SEQUENCE [LARGE SCALE GENOMIC DNA]</scope>
    <source>
        <strain evidence="1 2">EX-07</strain>
    </source>
</reference>
<proteinExistence type="predicted"/>
<organism evidence="1 2">
    <name type="scientific">Jeotgalibaca dankookensis</name>
    <dbReference type="NCBI Taxonomy" id="708126"/>
    <lineage>
        <taxon>Bacteria</taxon>
        <taxon>Bacillati</taxon>
        <taxon>Bacillota</taxon>
        <taxon>Bacilli</taxon>
        <taxon>Lactobacillales</taxon>
        <taxon>Carnobacteriaceae</taxon>
        <taxon>Jeotgalibaca</taxon>
    </lineage>
</organism>
<gene>
    <name evidence="1" type="ORF">BW727_100318</name>
</gene>
<protein>
    <recommendedName>
        <fullName evidence="3">Glyoxal reductase</fullName>
    </recommendedName>
</protein>